<dbReference type="GO" id="GO:0000981">
    <property type="term" value="F:DNA-binding transcription factor activity, RNA polymerase II-specific"/>
    <property type="evidence" value="ECO:0000318"/>
    <property type="project" value="GO_Central"/>
</dbReference>
<proteinExistence type="predicted"/>
<feature type="compositionally biased region" description="Low complexity" evidence="6">
    <location>
        <begin position="360"/>
        <end position="390"/>
    </location>
</feature>
<dbReference type="GO" id="GO:0007548">
    <property type="term" value="P:sex differentiation"/>
    <property type="evidence" value="ECO:0000318"/>
    <property type="project" value="GO_Central"/>
</dbReference>
<dbReference type="GO" id="GO:0006357">
    <property type="term" value="P:regulation of transcription by RNA polymerase II"/>
    <property type="evidence" value="ECO:0000318"/>
    <property type="project" value="GO_Central"/>
</dbReference>
<dbReference type="FunFam" id="4.10.1040.10:FF:000001">
    <property type="entry name" value="doublesex- and mab-3-related transcription factor 1"/>
    <property type="match status" value="1"/>
</dbReference>
<dbReference type="Pfam" id="PF00751">
    <property type="entry name" value="DM"/>
    <property type="match status" value="2"/>
</dbReference>
<accession>A0A2A6CAR9</accession>
<keyword evidence="3 5" id="KW-0238">DNA-binding</keyword>
<dbReference type="AlphaFoldDB" id="A0A2A6CAR9"/>
<dbReference type="InterPro" id="IPR026607">
    <property type="entry name" value="DMRT"/>
</dbReference>
<gene>
    <name evidence="7" type="primary">WBGene00277407</name>
</gene>
<organism evidence="7 8">
    <name type="scientific">Pristionchus pacificus</name>
    <name type="common">Parasitic nematode worm</name>
    <dbReference type="NCBI Taxonomy" id="54126"/>
    <lineage>
        <taxon>Eukaryota</taxon>
        <taxon>Metazoa</taxon>
        <taxon>Ecdysozoa</taxon>
        <taxon>Nematoda</taxon>
        <taxon>Chromadorea</taxon>
        <taxon>Rhabditida</taxon>
        <taxon>Rhabditina</taxon>
        <taxon>Diplogasteromorpha</taxon>
        <taxon>Diplogasteroidea</taxon>
        <taxon>Neodiplogasteridae</taxon>
        <taxon>Pristionchus</taxon>
    </lineage>
</organism>
<dbReference type="SMART" id="SM00301">
    <property type="entry name" value="DM"/>
    <property type="match status" value="2"/>
</dbReference>
<keyword evidence="2 5" id="KW-0862">Zinc</keyword>
<dbReference type="InterPro" id="IPR036407">
    <property type="entry name" value="DM_DNA-bd_sf"/>
</dbReference>
<dbReference type="PROSITE" id="PS40000">
    <property type="entry name" value="DM_1"/>
    <property type="match status" value="2"/>
</dbReference>
<dbReference type="Gene3D" id="4.10.1040.10">
    <property type="entry name" value="DM DNA-binding domain"/>
    <property type="match status" value="2"/>
</dbReference>
<dbReference type="InterPro" id="IPR001275">
    <property type="entry name" value="DM_DNA-bd"/>
</dbReference>
<sequence length="507" mass="54746">MLATPTLNLNSIPPPMDWNNLNNLNNLLNISTFNAVANISMDKLPGVNKRVYYCQRCLNHGKLEPRKNHKCECQFAQCTCSKCILVEKRRVLNTQLHELEENENKDKVLIKDEIMEDEIMEEDIRSPGRERIKGVSHSHSSPFLLPSKTTSSTMMTSVGFYPASLGGPRAFELSLSAIKHVLEPEGVSYTKRVPNCQKCGQHGRKSRLKGHKRVCPFRDCNCAKCQVVSERQKLMADQIKIRRRQRKEFSSQRKDTLMNLTRENLTAHLNAAAAFSAAAASGQSLQFNLGEISNLLMTQLKPQPSSISLPTSSMAGSMPTAPLSPTSIEATPGTPAAPQALYPFSLELLKQNPFLLGGSSTTAATSSTGAPSSPQSPTSSTPSSLNLSSALESVMSSNKPVTVGAGSPSTNSTTPSPSLGGSVSSPTALLPAPVPINPTALGTPTQQLGFGFPMIPPVTTIDPSFLQNLLASYRQIVEQNAAQTKLDESELDDSRATPSQIIDVCSV</sequence>
<dbReference type="Proteomes" id="UP000005239">
    <property type="component" value="Unassembled WGS sequence"/>
</dbReference>
<keyword evidence="4 5" id="KW-0539">Nucleus</keyword>
<dbReference type="GO" id="GO:0000978">
    <property type="term" value="F:RNA polymerase II cis-regulatory region sequence-specific DNA binding"/>
    <property type="evidence" value="ECO:0000318"/>
    <property type="project" value="GO_Central"/>
</dbReference>
<evidence type="ECO:0000313" key="8">
    <source>
        <dbReference type="Proteomes" id="UP000005239"/>
    </source>
</evidence>
<accession>A0A8R1URL8</accession>
<dbReference type="PANTHER" id="PTHR12322">
    <property type="entry name" value="DOUBLESEX AND MAB-3 RELATED TRANSCRIPTION FACTOR DMRT"/>
    <property type="match status" value="1"/>
</dbReference>
<keyword evidence="8" id="KW-1185">Reference proteome</keyword>
<feature type="compositionally biased region" description="Polar residues" evidence="6">
    <location>
        <begin position="304"/>
        <end position="315"/>
    </location>
</feature>
<feature type="DNA-binding region" description="DM" evidence="5">
    <location>
        <begin position="54"/>
        <end position="112"/>
    </location>
</feature>
<evidence type="ECO:0000256" key="5">
    <source>
        <dbReference type="PROSITE-ProRule" id="PRU00070"/>
    </source>
</evidence>
<dbReference type="EnsemblMetazoa" id="PPA39038.1">
    <property type="protein sequence ID" value="PPA39038.1"/>
    <property type="gene ID" value="WBGene00277407"/>
</dbReference>
<evidence type="ECO:0000256" key="4">
    <source>
        <dbReference type="ARBA" id="ARBA00023242"/>
    </source>
</evidence>
<dbReference type="GO" id="GO:0005634">
    <property type="term" value="C:nucleus"/>
    <property type="evidence" value="ECO:0000318"/>
    <property type="project" value="GO_Central"/>
</dbReference>
<evidence type="ECO:0000256" key="6">
    <source>
        <dbReference type="SAM" id="MobiDB-lite"/>
    </source>
</evidence>
<evidence type="ECO:0000256" key="1">
    <source>
        <dbReference type="ARBA" id="ARBA00022723"/>
    </source>
</evidence>
<feature type="region of interest" description="Disordered" evidence="6">
    <location>
        <begin position="304"/>
        <end position="334"/>
    </location>
</feature>
<feature type="compositionally biased region" description="Low complexity" evidence="6">
    <location>
        <begin position="404"/>
        <end position="426"/>
    </location>
</feature>
<evidence type="ECO:0000313" key="7">
    <source>
        <dbReference type="EnsemblMetazoa" id="PPA39038.1"/>
    </source>
</evidence>
<keyword evidence="1 5" id="KW-0479">Metal-binding</keyword>
<dbReference type="PANTHER" id="PTHR12322:SF110">
    <property type="entry name" value="DOUBLESEX- AND MAB-3-RELATED TRANSCRIPTION FACTOR DMD-10"/>
    <property type="match status" value="1"/>
</dbReference>
<comment type="subcellular location">
    <subcellularLocation>
        <location evidence="5">Nucleus</location>
    </subcellularLocation>
</comment>
<protein>
    <submittedName>
        <fullName evidence="7">Dmd-10</fullName>
    </submittedName>
</protein>
<evidence type="ECO:0000256" key="3">
    <source>
        <dbReference type="ARBA" id="ARBA00023125"/>
    </source>
</evidence>
<feature type="DNA-binding region" description="DM" evidence="5">
    <location>
        <begin position="196"/>
        <end position="243"/>
    </location>
</feature>
<dbReference type="OrthoDB" id="6162476at2759"/>
<dbReference type="PROSITE" id="PS50809">
    <property type="entry name" value="DM_2"/>
    <property type="match status" value="2"/>
</dbReference>
<name>A0A2A6CAR9_PRIPA</name>
<evidence type="ECO:0000256" key="2">
    <source>
        <dbReference type="ARBA" id="ARBA00022833"/>
    </source>
</evidence>
<reference evidence="8" key="1">
    <citation type="journal article" date="2008" name="Nat. Genet.">
        <title>The Pristionchus pacificus genome provides a unique perspective on nematode lifestyle and parasitism.</title>
        <authorList>
            <person name="Dieterich C."/>
            <person name="Clifton S.W."/>
            <person name="Schuster L.N."/>
            <person name="Chinwalla A."/>
            <person name="Delehaunty K."/>
            <person name="Dinkelacker I."/>
            <person name="Fulton L."/>
            <person name="Fulton R."/>
            <person name="Godfrey J."/>
            <person name="Minx P."/>
            <person name="Mitreva M."/>
            <person name="Roeseler W."/>
            <person name="Tian H."/>
            <person name="Witte H."/>
            <person name="Yang S.P."/>
            <person name="Wilson R.K."/>
            <person name="Sommer R.J."/>
        </authorList>
    </citation>
    <scope>NUCLEOTIDE SEQUENCE [LARGE SCALE GENOMIC DNA]</scope>
    <source>
        <strain evidence="8">PS312</strain>
    </source>
</reference>
<dbReference type="SUPFAM" id="SSF82927">
    <property type="entry name" value="Cysteine-rich DNA binding domain, (DM domain)"/>
    <property type="match status" value="2"/>
</dbReference>
<dbReference type="GO" id="GO:0046872">
    <property type="term" value="F:metal ion binding"/>
    <property type="evidence" value="ECO:0007669"/>
    <property type="project" value="UniProtKB-KW"/>
</dbReference>
<feature type="region of interest" description="Disordered" evidence="6">
    <location>
        <begin position="360"/>
        <end position="426"/>
    </location>
</feature>
<reference evidence="7" key="2">
    <citation type="submission" date="2022-06" db="UniProtKB">
        <authorList>
            <consortium name="EnsemblMetazoa"/>
        </authorList>
    </citation>
    <scope>IDENTIFICATION</scope>
    <source>
        <strain evidence="7">PS312</strain>
    </source>
</reference>